<feature type="domain" description="YDG" evidence="1">
    <location>
        <begin position="1"/>
        <end position="48"/>
    </location>
</feature>
<evidence type="ECO:0000259" key="1">
    <source>
        <dbReference type="PROSITE" id="PS51015"/>
    </source>
</evidence>
<gene>
    <name evidence="2" type="ORF">GCM10009606_28420</name>
</gene>
<comment type="caution">
    <text evidence="2">The sequence shown here is derived from an EMBL/GenBank/DDBJ whole genome shotgun (WGS) entry which is preliminary data.</text>
</comment>
<dbReference type="InterPro" id="IPR003105">
    <property type="entry name" value="SRA_YDG"/>
</dbReference>
<evidence type="ECO:0000313" key="3">
    <source>
        <dbReference type="Proteomes" id="UP001499979"/>
    </source>
</evidence>
<protein>
    <recommendedName>
        <fullName evidence="1">YDG domain-containing protein</fullName>
    </recommendedName>
</protein>
<accession>A0ABN1UFP9</accession>
<reference evidence="2 3" key="1">
    <citation type="journal article" date="2019" name="Int. J. Syst. Evol. Microbiol.">
        <title>The Global Catalogue of Microorganisms (GCM) 10K type strain sequencing project: providing services to taxonomists for standard genome sequencing and annotation.</title>
        <authorList>
            <consortium name="The Broad Institute Genomics Platform"/>
            <consortium name="The Broad Institute Genome Sequencing Center for Infectious Disease"/>
            <person name="Wu L."/>
            <person name="Ma J."/>
        </authorList>
    </citation>
    <scope>NUCLEOTIDE SEQUENCE [LARGE SCALE GENOMIC DNA]</scope>
    <source>
        <strain evidence="2 3">JCM 11813</strain>
    </source>
</reference>
<proteinExistence type="predicted"/>
<evidence type="ECO:0000313" key="2">
    <source>
        <dbReference type="EMBL" id="GAA1148017.1"/>
    </source>
</evidence>
<keyword evidence="3" id="KW-1185">Reference proteome</keyword>
<name>A0ABN1UFP9_9ACTN</name>
<dbReference type="Proteomes" id="UP001499979">
    <property type="component" value="Unassembled WGS sequence"/>
</dbReference>
<sequence length="63" mass="7112">MVVRHDGEKVATRTAKAVRDDGRYDVDFREVRRGDSAGKDVFRVTLTRTDGAGRVTRTLTFAR</sequence>
<organism evidence="2 3">
    <name type="scientific">Nocardioides aquiterrae</name>
    <dbReference type="NCBI Taxonomy" id="203799"/>
    <lineage>
        <taxon>Bacteria</taxon>
        <taxon>Bacillati</taxon>
        <taxon>Actinomycetota</taxon>
        <taxon>Actinomycetes</taxon>
        <taxon>Propionibacteriales</taxon>
        <taxon>Nocardioidaceae</taxon>
        <taxon>Nocardioides</taxon>
    </lineage>
</organism>
<dbReference type="PROSITE" id="PS51015">
    <property type="entry name" value="YDG"/>
    <property type="match status" value="1"/>
</dbReference>
<dbReference type="EMBL" id="BAAAJE010000015">
    <property type="protein sequence ID" value="GAA1148017.1"/>
    <property type="molecule type" value="Genomic_DNA"/>
</dbReference>